<dbReference type="AlphaFoldDB" id="D7TCN9"/>
<dbReference type="Proteomes" id="UP000009183">
    <property type="component" value="Chromosome 6"/>
</dbReference>
<evidence type="ECO:0000313" key="1">
    <source>
        <dbReference type="EMBL" id="CBI28262.3"/>
    </source>
</evidence>
<gene>
    <name evidence="1" type="ordered locus">VIT_06s0080g01210</name>
</gene>
<reference evidence="2" key="1">
    <citation type="journal article" date="2007" name="Nature">
        <title>The grapevine genome sequence suggests ancestral hexaploidization in major angiosperm phyla.</title>
        <authorList>
            <consortium name="The French-Italian Public Consortium for Grapevine Genome Characterization."/>
            <person name="Jaillon O."/>
            <person name="Aury J.-M."/>
            <person name="Noel B."/>
            <person name="Policriti A."/>
            <person name="Clepet C."/>
            <person name="Casagrande A."/>
            <person name="Choisne N."/>
            <person name="Aubourg S."/>
            <person name="Vitulo N."/>
            <person name="Jubin C."/>
            <person name="Vezzi A."/>
            <person name="Legeai F."/>
            <person name="Hugueney P."/>
            <person name="Dasilva C."/>
            <person name="Horner D."/>
            <person name="Mica E."/>
            <person name="Jublot D."/>
            <person name="Poulain J."/>
            <person name="Bruyere C."/>
            <person name="Billault A."/>
            <person name="Segurens B."/>
            <person name="Gouyvenoux M."/>
            <person name="Ugarte E."/>
            <person name="Cattonaro F."/>
            <person name="Anthouard V."/>
            <person name="Vico V."/>
            <person name="Del Fabbro C."/>
            <person name="Alaux M."/>
            <person name="Di Gaspero G."/>
            <person name="Dumas V."/>
            <person name="Felice N."/>
            <person name="Paillard S."/>
            <person name="Juman I."/>
            <person name="Moroldo M."/>
            <person name="Scalabrin S."/>
            <person name="Canaguier A."/>
            <person name="Le Clainche I."/>
            <person name="Malacrida G."/>
            <person name="Durand E."/>
            <person name="Pesole G."/>
            <person name="Laucou V."/>
            <person name="Chatelet P."/>
            <person name="Merdinoglu D."/>
            <person name="Delledonne M."/>
            <person name="Pezzotti M."/>
            <person name="Lecharny A."/>
            <person name="Scarpelli C."/>
            <person name="Artiguenave F."/>
            <person name="Pe M.E."/>
            <person name="Valle G."/>
            <person name="Morgante M."/>
            <person name="Caboche M."/>
            <person name="Adam-Blondon A.-F."/>
            <person name="Weissenbach J."/>
            <person name="Quetier F."/>
            <person name="Wincker P."/>
        </authorList>
    </citation>
    <scope>NUCLEOTIDE SEQUENCE [LARGE SCALE GENOMIC DNA]</scope>
    <source>
        <strain evidence="2">cv. Pinot noir / PN40024</strain>
    </source>
</reference>
<dbReference type="HOGENOM" id="CLU_3428841_0_0_1"/>
<sequence>MYLKMKVAMWHSFVNNRNVP</sequence>
<accession>D7TCN9</accession>
<dbReference type="EMBL" id="FN595757">
    <property type="protein sequence ID" value="CBI28262.3"/>
    <property type="molecule type" value="Genomic_DNA"/>
</dbReference>
<evidence type="ECO:0000313" key="2">
    <source>
        <dbReference type="Proteomes" id="UP000009183"/>
    </source>
</evidence>
<protein>
    <submittedName>
        <fullName evidence="1">Uncharacterized protein</fullName>
    </submittedName>
</protein>
<proteinExistence type="predicted"/>
<keyword evidence="2" id="KW-1185">Reference proteome</keyword>
<name>D7TCN9_VITVI</name>
<dbReference type="PaxDb" id="29760-VIT_06s0080g01210.t01"/>
<dbReference type="InParanoid" id="D7TCN9"/>
<organism evidence="1 2">
    <name type="scientific">Vitis vinifera</name>
    <name type="common">Grape</name>
    <dbReference type="NCBI Taxonomy" id="29760"/>
    <lineage>
        <taxon>Eukaryota</taxon>
        <taxon>Viridiplantae</taxon>
        <taxon>Streptophyta</taxon>
        <taxon>Embryophyta</taxon>
        <taxon>Tracheophyta</taxon>
        <taxon>Spermatophyta</taxon>
        <taxon>Magnoliopsida</taxon>
        <taxon>eudicotyledons</taxon>
        <taxon>Gunneridae</taxon>
        <taxon>Pentapetalae</taxon>
        <taxon>rosids</taxon>
        <taxon>Vitales</taxon>
        <taxon>Vitaceae</taxon>
        <taxon>Viteae</taxon>
        <taxon>Vitis</taxon>
    </lineage>
</organism>